<feature type="non-terminal residue" evidence="4">
    <location>
        <position position="276"/>
    </location>
</feature>
<dbReference type="EMBL" id="MU005578">
    <property type="protein sequence ID" value="KAF2685794.1"/>
    <property type="molecule type" value="Genomic_DNA"/>
</dbReference>
<dbReference type="InterPro" id="IPR002347">
    <property type="entry name" value="SDR_fam"/>
</dbReference>
<dbReference type="CDD" id="cd05323">
    <property type="entry name" value="ADH_SDR_c_like"/>
    <property type="match status" value="1"/>
</dbReference>
<reference evidence="4" key="1">
    <citation type="journal article" date="2020" name="Stud. Mycol.">
        <title>101 Dothideomycetes genomes: a test case for predicting lifestyles and emergence of pathogens.</title>
        <authorList>
            <person name="Haridas S."/>
            <person name="Albert R."/>
            <person name="Binder M."/>
            <person name="Bloem J."/>
            <person name="Labutti K."/>
            <person name="Salamov A."/>
            <person name="Andreopoulos B."/>
            <person name="Baker S."/>
            <person name="Barry K."/>
            <person name="Bills G."/>
            <person name="Bluhm B."/>
            <person name="Cannon C."/>
            <person name="Castanera R."/>
            <person name="Culley D."/>
            <person name="Daum C."/>
            <person name="Ezra D."/>
            <person name="Gonzalez J."/>
            <person name="Henrissat B."/>
            <person name="Kuo A."/>
            <person name="Liang C."/>
            <person name="Lipzen A."/>
            <person name="Lutzoni F."/>
            <person name="Magnuson J."/>
            <person name="Mondo S."/>
            <person name="Nolan M."/>
            <person name="Ohm R."/>
            <person name="Pangilinan J."/>
            <person name="Park H.-J."/>
            <person name="Ramirez L."/>
            <person name="Alfaro M."/>
            <person name="Sun H."/>
            <person name="Tritt A."/>
            <person name="Yoshinaga Y."/>
            <person name="Zwiers L.-H."/>
            <person name="Turgeon B."/>
            <person name="Goodwin S."/>
            <person name="Spatafora J."/>
            <person name="Crous P."/>
            <person name="Grigoriev I."/>
        </authorList>
    </citation>
    <scope>NUCLEOTIDE SEQUENCE</scope>
    <source>
        <strain evidence="4">CBS 122367</strain>
    </source>
</reference>
<dbReference type="InterPro" id="IPR020904">
    <property type="entry name" value="Sc_DH/Rdtase_CS"/>
</dbReference>
<gene>
    <name evidence="4" type="ORF">K458DRAFT_267649</name>
</gene>
<organism evidence="4 5">
    <name type="scientific">Lentithecium fluviatile CBS 122367</name>
    <dbReference type="NCBI Taxonomy" id="1168545"/>
    <lineage>
        <taxon>Eukaryota</taxon>
        <taxon>Fungi</taxon>
        <taxon>Dikarya</taxon>
        <taxon>Ascomycota</taxon>
        <taxon>Pezizomycotina</taxon>
        <taxon>Dothideomycetes</taxon>
        <taxon>Pleosporomycetidae</taxon>
        <taxon>Pleosporales</taxon>
        <taxon>Massarineae</taxon>
        <taxon>Lentitheciaceae</taxon>
        <taxon>Lentithecium</taxon>
    </lineage>
</organism>
<keyword evidence="5" id="KW-1185">Reference proteome</keyword>
<evidence type="ECO:0000256" key="3">
    <source>
        <dbReference type="ARBA" id="ARBA00023002"/>
    </source>
</evidence>
<dbReference type="GO" id="GO:0016616">
    <property type="term" value="F:oxidoreductase activity, acting on the CH-OH group of donors, NAD or NADP as acceptor"/>
    <property type="evidence" value="ECO:0007669"/>
    <property type="project" value="TreeGrafter"/>
</dbReference>
<dbReference type="InterPro" id="IPR036291">
    <property type="entry name" value="NAD(P)-bd_dom_sf"/>
</dbReference>
<keyword evidence="3" id="KW-0560">Oxidoreductase</keyword>
<accession>A0A6G1J5H7</accession>
<dbReference type="PRINTS" id="PR00081">
    <property type="entry name" value="GDHRDH"/>
</dbReference>
<dbReference type="Gene3D" id="3.40.50.720">
    <property type="entry name" value="NAD(P)-binding Rossmann-like Domain"/>
    <property type="match status" value="1"/>
</dbReference>
<dbReference type="PROSITE" id="PS00061">
    <property type="entry name" value="ADH_SHORT"/>
    <property type="match status" value="1"/>
</dbReference>
<proteinExistence type="inferred from homology"/>
<evidence type="ECO:0000256" key="1">
    <source>
        <dbReference type="ARBA" id="ARBA00006484"/>
    </source>
</evidence>
<dbReference type="AlphaFoldDB" id="A0A6G1J5H7"/>
<evidence type="ECO:0000313" key="4">
    <source>
        <dbReference type="EMBL" id="KAF2685794.1"/>
    </source>
</evidence>
<sequence length="276" mass="30088">MSKPVAIVTGAGSGIGLAVATHLHSKDYRVVIADLNPTTGSAAAKELGPDALFIQADVASYTSQARLFKQAYEWGGNRLDFCHANAGIDDRQLLYDGMEKEEVDAEGLVMPLNTKSMQVNLEAVIQGLWLFKYYVRRSKEAGGGTGKFVATSSSAGLYFMTQNPQYTASKYGVVGFVRSAGPVMVKEGITVNAICPGFIPTNLCPPQILKVWPKKHITPLSTALKAIDAFLGDDTMTGETVELSQENIYFRKCLDWVNDSQKWIGTQSQSIWDEAY</sequence>
<dbReference type="OrthoDB" id="5371740at2759"/>
<protein>
    <submittedName>
        <fullName evidence="4">NAD(P)-binding protein</fullName>
    </submittedName>
</protein>
<comment type="similarity">
    <text evidence="1">Belongs to the short-chain dehydrogenases/reductases (SDR) family.</text>
</comment>
<dbReference type="PANTHER" id="PTHR44229:SF4">
    <property type="entry name" value="15-HYDROXYPROSTAGLANDIN DEHYDROGENASE [NAD(+)]"/>
    <property type="match status" value="1"/>
</dbReference>
<dbReference type="Pfam" id="PF00106">
    <property type="entry name" value="adh_short"/>
    <property type="match status" value="1"/>
</dbReference>
<name>A0A6G1J5H7_9PLEO</name>
<keyword evidence="2" id="KW-0521">NADP</keyword>
<dbReference type="Proteomes" id="UP000799291">
    <property type="component" value="Unassembled WGS sequence"/>
</dbReference>
<evidence type="ECO:0000313" key="5">
    <source>
        <dbReference type="Proteomes" id="UP000799291"/>
    </source>
</evidence>
<dbReference type="PANTHER" id="PTHR44229">
    <property type="entry name" value="15-HYDROXYPROSTAGLANDIN DEHYDROGENASE [NAD(+)]"/>
    <property type="match status" value="1"/>
</dbReference>
<dbReference type="GO" id="GO:0005737">
    <property type="term" value="C:cytoplasm"/>
    <property type="evidence" value="ECO:0007669"/>
    <property type="project" value="TreeGrafter"/>
</dbReference>
<evidence type="ECO:0000256" key="2">
    <source>
        <dbReference type="ARBA" id="ARBA00022857"/>
    </source>
</evidence>
<dbReference type="SUPFAM" id="SSF51735">
    <property type="entry name" value="NAD(P)-binding Rossmann-fold domains"/>
    <property type="match status" value="1"/>
</dbReference>